<dbReference type="STRING" id="1208324.P73_4089"/>
<reference evidence="3 4" key="1">
    <citation type="journal article" date="2014" name="Int. J. Syst. Evol. Microbiol.">
        <title>Celeribacter indicus sp. nov., a polycyclic aromatic hydrocarbon-degrading bacterium from deep-sea sediment and reclassification of Huaishuia halophila as Celeribacter halophilus comb. nov.</title>
        <authorList>
            <person name="Lai Q."/>
            <person name="Cao J."/>
            <person name="Yuan J."/>
            <person name="Li F."/>
            <person name="Shao Z."/>
        </authorList>
    </citation>
    <scope>NUCLEOTIDE SEQUENCE [LARGE SCALE GENOMIC DNA]</scope>
    <source>
        <strain evidence="3">P73</strain>
    </source>
</reference>
<evidence type="ECO:0000313" key="4">
    <source>
        <dbReference type="Proteomes" id="UP000031521"/>
    </source>
</evidence>
<dbReference type="PANTHER" id="PTHR11707:SF28">
    <property type="entry name" value="60 KDA LYSOPHOSPHOLIPASE"/>
    <property type="match status" value="1"/>
</dbReference>
<evidence type="ECO:0000313" key="3">
    <source>
        <dbReference type="EMBL" id="AJE48804.1"/>
    </source>
</evidence>
<keyword evidence="4" id="KW-1185">Reference proteome</keyword>
<dbReference type="PROSITE" id="PS51732">
    <property type="entry name" value="ASN_GLN_ASE_3"/>
    <property type="match status" value="1"/>
</dbReference>
<name>A0A0B5E0L6_9RHOB</name>
<feature type="active site" description="O-isoaspartyl threonine intermediate" evidence="1">
    <location>
        <position position="12"/>
    </location>
</feature>
<dbReference type="EMBL" id="CP004393">
    <property type="protein sequence ID" value="AJE48804.1"/>
    <property type="molecule type" value="Genomic_DNA"/>
</dbReference>
<dbReference type="OrthoDB" id="9788068at2"/>
<dbReference type="Proteomes" id="UP000031521">
    <property type="component" value="Chromosome"/>
</dbReference>
<dbReference type="Gene3D" id="3.40.50.1170">
    <property type="entry name" value="L-asparaginase, N-terminal domain"/>
    <property type="match status" value="1"/>
</dbReference>
<dbReference type="InterPro" id="IPR027474">
    <property type="entry name" value="L-asparaginase_N"/>
</dbReference>
<evidence type="ECO:0000259" key="2">
    <source>
        <dbReference type="Pfam" id="PF00710"/>
    </source>
</evidence>
<dbReference type="InterPro" id="IPR036152">
    <property type="entry name" value="Asp/glu_Ase-like_sf"/>
</dbReference>
<proteinExistence type="predicted"/>
<feature type="domain" description="L-asparaginase N-terminal" evidence="2">
    <location>
        <begin position="4"/>
        <end position="157"/>
    </location>
</feature>
<dbReference type="InterPro" id="IPR006034">
    <property type="entry name" value="Asparaginase/glutaminase-like"/>
</dbReference>
<protein>
    <submittedName>
        <fullName evidence="3">Asparaginase</fullName>
    </submittedName>
</protein>
<dbReference type="RefSeq" id="WP_043871019.1">
    <property type="nucleotide sequence ID" value="NZ_CP004393.1"/>
</dbReference>
<dbReference type="PANTHER" id="PTHR11707">
    <property type="entry name" value="L-ASPARAGINASE"/>
    <property type="match status" value="1"/>
</dbReference>
<dbReference type="PRINTS" id="PR00139">
    <property type="entry name" value="ASNGLNASE"/>
</dbReference>
<dbReference type="HOGENOM" id="CLU_019134_4_2_5"/>
<dbReference type="GO" id="GO:0004067">
    <property type="term" value="F:asparaginase activity"/>
    <property type="evidence" value="ECO:0007669"/>
    <property type="project" value="UniProtKB-UniRule"/>
</dbReference>
<dbReference type="AlphaFoldDB" id="A0A0B5E0L6"/>
<dbReference type="Pfam" id="PF00710">
    <property type="entry name" value="Asparaginase"/>
    <property type="match status" value="1"/>
</dbReference>
<dbReference type="SUPFAM" id="SSF53774">
    <property type="entry name" value="Glutaminase/Asparaginase"/>
    <property type="match status" value="1"/>
</dbReference>
<gene>
    <name evidence="3" type="ORF">P73_4089</name>
</gene>
<dbReference type="PIRSF" id="PIRSF500176">
    <property type="entry name" value="L_ASNase"/>
    <property type="match status" value="1"/>
</dbReference>
<sequence length="163" mass="17164">MKDVRIIVTGGTIDKVHDMQGEGLGFAPSGASHIPLLLEQARCFFPKVQEILLKDSLDFDEADRAAILFAVRNAPETAIVVTHGTGTIGRTARELAGQVTGKTVVLTGAMRPFSFGASDGPFNLGGAVIAAQHLPEGVWGVMNGRVFAAEALDKNTGTGRFDT</sequence>
<dbReference type="InterPro" id="IPR037152">
    <property type="entry name" value="L-asparaginase_N_sf"/>
</dbReference>
<organism evidence="3 4">
    <name type="scientific">Celeribacter indicus</name>
    <dbReference type="NCBI Taxonomy" id="1208324"/>
    <lineage>
        <taxon>Bacteria</taxon>
        <taxon>Pseudomonadati</taxon>
        <taxon>Pseudomonadota</taxon>
        <taxon>Alphaproteobacteria</taxon>
        <taxon>Rhodobacterales</taxon>
        <taxon>Roseobacteraceae</taxon>
        <taxon>Celeribacter</taxon>
    </lineage>
</organism>
<dbReference type="KEGG" id="cid:P73_4089"/>
<dbReference type="PIRSF" id="PIRSF001220">
    <property type="entry name" value="L-ASNase_gatD"/>
    <property type="match status" value="1"/>
</dbReference>
<accession>A0A0B5E0L6</accession>
<evidence type="ECO:0000256" key="1">
    <source>
        <dbReference type="PIRSR" id="PIRSR001220-1"/>
    </source>
</evidence>